<feature type="non-terminal residue" evidence="1">
    <location>
        <position position="275"/>
    </location>
</feature>
<dbReference type="AlphaFoldDB" id="A0A0F9JMI2"/>
<dbReference type="EMBL" id="LAZR01017501">
    <property type="protein sequence ID" value="KKM00158.1"/>
    <property type="molecule type" value="Genomic_DNA"/>
</dbReference>
<proteinExistence type="predicted"/>
<dbReference type="Pfam" id="PF03837">
    <property type="entry name" value="RecT"/>
    <property type="match status" value="1"/>
</dbReference>
<dbReference type="InterPro" id="IPR010183">
    <property type="entry name" value="Phage_lambda_Bet"/>
</dbReference>
<accession>A0A0F9JMI2</accession>
<name>A0A0F9JMI2_9ZZZZ</name>
<comment type="caution">
    <text evidence="1">The sequence shown here is derived from an EMBL/GenBank/DDBJ whole genome shotgun (WGS) entry which is preliminary data.</text>
</comment>
<gene>
    <name evidence="1" type="ORF">LCGC14_1807270</name>
</gene>
<dbReference type="NCBIfam" id="TIGR01913">
    <property type="entry name" value="bet_lambda"/>
    <property type="match status" value="1"/>
</dbReference>
<dbReference type="InterPro" id="IPR018330">
    <property type="entry name" value="RecT_fam"/>
</dbReference>
<organism evidence="1">
    <name type="scientific">marine sediment metagenome</name>
    <dbReference type="NCBI Taxonomy" id="412755"/>
    <lineage>
        <taxon>unclassified sequences</taxon>
        <taxon>metagenomes</taxon>
        <taxon>ecological metagenomes</taxon>
    </lineage>
</organism>
<sequence length="275" mass="30382">MANEIQKTPSPRWTRDQVELLKRTMAKGLTDDEMRLFLYVCRRTGLDPFLRQAYAIKRFDSELGDYRMAIQTGIDGYRLLAARNPGYAGSEPPIFEVDPNEPTRPVKATVVVYKFVDGEKCTFTGEARWSEYAQRTKDGSLFAMWEKMGFNQLAKCAEAQALRKGFPGEVQGITVHEEMPPMDASPDSAGFAAGKLYEGKVTSLTPPDRKAKKPGKIAVAIEGMGILGPLGFWETPEAIAHLPSPESAVGLAVQISYQDSSGKRGQAYRNLSHLA</sequence>
<dbReference type="GO" id="GO:0003677">
    <property type="term" value="F:DNA binding"/>
    <property type="evidence" value="ECO:0007669"/>
    <property type="project" value="InterPro"/>
</dbReference>
<protein>
    <recommendedName>
        <fullName evidence="2">Phage recombination protein Bet</fullName>
    </recommendedName>
</protein>
<dbReference type="GO" id="GO:0006310">
    <property type="term" value="P:DNA recombination"/>
    <property type="evidence" value="ECO:0007669"/>
    <property type="project" value="InterPro"/>
</dbReference>
<evidence type="ECO:0000313" key="1">
    <source>
        <dbReference type="EMBL" id="KKM00158.1"/>
    </source>
</evidence>
<evidence type="ECO:0008006" key="2">
    <source>
        <dbReference type="Google" id="ProtNLM"/>
    </source>
</evidence>
<reference evidence="1" key="1">
    <citation type="journal article" date="2015" name="Nature">
        <title>Complex archaea that bridge the gap between prokaryotes and eukaryotes.</title>
        <authorList>
            <person name="Spang A."/>
            <person name="Saw J.H."/>
            <person name="Jorgensen S.L."/>
            <person name="Zaremba-Niedzwiedzka K."/>
            <person name="Martijn J."/>
            <person name="Lind A.E."/>
            <person name="van Eijk R."/>
            <person name="Schleper C."/>
            <person name="Guy L."/>
            <person name="Ettema T.J."/>
        </authorList>
    </citation>
    <scope>NUCLEOTIDE SEQUENCE</scope>
</reference>